<dbReference type="AlphaFoldDB" id="A0A7W7WUD3"/>
<gene>
    <name evidence="1" type="ORF">F4559_001549</name>
</gene>
<evidence type="ECO:0000313" key="1">
    <source>
        <dbReference type="EMBL" id="MBB4964190.1"/>
    </source>
</evidence>
<sequence length="35" mass="3914">MMTTKRRCREPIHPDVLIFVFSSQEVAAGATPAPR</sequence>
<accession>A0A7W7WUD3</accession>
<keyword evidence="2" id="KW-1185">Reference proteome</keyword>
<evidence type="ECO:0000313" key="2">
    <source>
        <dbReference type="Proteomes" id="UP000542674"/>
    </source>
</evidence>
<dbReference type="EMBL" id="JACHJS010000001">
    <property type="protein sequence ID" value="MBB4964190.1"/>
    <property type="molecule type" value="Genomic_DNA"/>
</dbReference>
<protein>
    <submittedName>
        <fullName evidence="1">Uncharacterized protein</fullName>
    </submittedName>
</protein>
<comment type="caution">
    <text evidence="1">The sequence shown here is derived from an EMBL/GenBank/DDBJ whole genome shotgun (WGS) entry which is preliminary data.</text>
</comment>
<proteinExistence type="predicted"/>
<name>A0A7W7WUD3_9PSEU</name>
<reference evidence="1 2" key="1">
    <citation type="submission" date="2020-08" db="EMBL/GenBank/DDBJ databases">
        <title>Sequencing the genomes of 1000 actinobacteria strains.</title>
        <authorList>
            <person name="Klenk H.-P."/>
        </authorList>
    </citation>
    <scope>NUCLEOTIDE SEQUENCE [LARGE SCALE GENOMIC DNA]</scope>
    <source>
        <strain evidence="1 2">DSM 45084</strain>
    </source>
</reference>
<dbReference type="Proteomes" id="UP000542674">
    <property type="component" value="Unassembled WGS sequence"/>
</dbReference>
<organism evidence="1 2">
    <name type="scientific">Saccharothrix violaceirubra</name>
    <dbReference type="NCBI Taxonomy" id="413306"/>
    <lineage>
        <taxon>Bacteria</taxon>
        <taxon>Bacillati</taxon>
        <taxon>Actinomycetota</taxon>
        <taxon>Actinomycetes</taxon>
        <taxon>Pseudonocardiales</taxon>
        <taxon>Pseudonocardiaceae</taxon>
        <taxon>Saccharothrix</taxon>
    </lineage>
</organism>